<name>A0A4Q7V7F6_9BURK</name>
<evidence type="ECO:0000313" key="1">
    <source>
        <dbReference type="EMBL" id="RZT92566.1"/>
    </source>
</evidence>
<gene>
    <name evidence="1" type="ORF">EV670_3544</name>
</gene>
<dbReference type="Proteomes" id="UP000293671">
    <property type="component" value="Unassembled WGS sequence"/>
</dbReference>
<protein>
    <submittedName>
        <fullName evidence="1">Uncharacterized protein</fullName>
    </submittedName>
</protein>
<keyword evidence="2" id="KW-1185">Reference proteome</keyword>
<accession>A0A4Q7V7F6</accession>
<dbReference type="OrthoDB" id="8847270at2"/>
<dbReference type="EMBL" id="SHKP01000009">
    <property type="protein sequence ID" value="RZT92566.1"/>
    <property type="molecule type" value="Genomic_DNA"/>
</dbReference>
<comment type="caution">
    <text evidence="1">The sequence shown here is derived from an EMBL/GenBank/DDBJ whole genome shotgun (WGS) entry which is preliminary data.</text>
</comment>
<proteinExistence type="predicted"/>
<organism evidence="1 2">
    <name type="scientific">Rivibacter subsaxonicus</name>
    <dbReference type="NCBI Taxonomy" id="457575"/>
    <lineage>
        <taxon>Bacteria</taxon>
        <taxon>Pseudomonadati</taxon>
        <taxon>Pseudomonadota</taxon>
        <taxon>Betaproteobacteria</taxon>
        <taxon>Burkholderiales</taxon>
        <taxon>Rivibacter</taxon>
    </lineage>
</organism>
<evidence type="ECO:0000313" key="2">
    <source>
        <dbReference type="Proteomes" id="UP000293671"/>
    </source>
</evidence>
<sequence length="191" mass="21017">MNANPSHPSLDALLDYWLDDIDAAAVDAMDEHLMRCDACGQVLDGLVTLRDGVREAFRAGAVSAVTTSAFVQRLVGQGLKIREYRLPFNGSVNCTVAPEDELLVSRLEAPLLGVERLDAVAQLSTEPDVQHRLEDIPFDPQSGEVLYLPRLAEVRRMPAHTMQVTLLAVEPGGNREVGRYTFCHRPWPGQG</sequence>
<dbReference type="AlphaFoldDB" id="A0A4Q7V7F6"/>
<reference evidence="1 2" key="1">
    <citation type="submission" date="2019-02" db="EMBL/GenBank/DDBJ databases">
        <title>Genomic Encyclopedia of Type Strains, Phase IV (KMG-IV): sequencing the most valuable type-strain genomes for metagenomic binning, comparative biology and taxonomic classification.</title>
        <authorList>
            <person name="Goeker M."/>
        </authorList>
    </citation>
    <scope>NUCLEOTIDE SEQUENCE [LARGE SCALE GENOMIC DNA]</scope>
    <source>
        <strain evidence="1 2">DSM 19570</strain>
    </source>
</reference>
<dbReference type="RefSeq" id="WP_130434622.1">
    <property type="nucleotide sequence ID" value="NZ_SHKP01000009.1"/>
</dbReference>